<protein>
    <submittedName>
        <fullName evidence="1">Uncharacterized protein</fullName>
    </submittedName>
</protein>
<evidence type="ECO:0000313" key="2">
    <source>
        <dbReference type="Proteomes" id="UP000182089"/>
    </source>
</evidence>
<sequence length="139" mass="15878">MEEHIKNYLDTVSSVVKGEPHQQLLTTFLGKMIDLYTVITYHFADAMAEVDRVAEDEGLKQSLRRYAIESGAIMERVYRKEMELPIEDMKQFLDGILHIYDEGRTAVKMGDLFGIVTAAEERVAEKENFRGTLTSENAD</sequence>
<dbReference type="EMBL" id="FOCC01000013">
    <property type="protein sequence ID" value="SEM91483.1"/>
    <property type="molecule type" value="Genomic_DNA"/>
</dbReference>
<gene>
    <name evidence="1" type="ORF">SAMN05216431_11333</name>
</gene>
<proteinExistence type="predicted"/>
<evidence type="ECO:0000313" key="1">
    <source>
        <dbReference type="EMBL" id="SEM91483.1"/>
    </source>
</evidence>
<organism evidence="1 2">
    <name type="scientific">Ligilactobacillus ruminis</name>
    <dbReference type="NCBI Taxonomy" id="1623"/>
    <lineage>
        <taxon>Bacteria</taxon>
        <taxon>Bacillati</taxon>
        <taxon>Bacillota</taxon>
        <taxon>Bacilli</taxon>
        <taxon>Lactobacillales</taxon>
        <taxon>Lactobacillaceae</taxon>
        <taxon>Ligilactobacillus</taxon>
    </lineage>
</organism>
<name>A0ABY1ADC4_9LACO</name>
<reference evidence="1 2" key="1">
    <citation type="submission" date="2016-10" db="EMBL/GenBank/DDBJ databases">
        <authorList>
            <person name="Varghese N."/>
            <person name="Submissions S."/>
        </authorList>
    </citation>
    <scope>NUCLEOTIDE SEQUENCE [LARGE SCALE GENOMIC DNA]</scope>
    <source>
        <strain evidence="1 2">WC1T17</strain>
    </source>
</reference>
<comment type="caution">
    <text evidence="1">The sequence shown here is derived from an EMBL/GenBank/DDBJ whole genome shotgun (WGS) entry which is preliminary data.</text>
</comment>
<dbReference type="Proteomes" id="UP000182089">
    <property type="component" value="Unassembled WGS sequence"/>
</dbReference>
<accession>A0ABY1ADC4</accession>